<dbReference type="GO" id="GO:0003676">
    <property type="term" value="F:nucleic acid binding"/>
    <property type="evidence" value="ECO:0007669"/>
    <property type="project" value="InterPro"/>
</dbReference>
<feature type="compositionally biased region" description="Basic and acidic residues" evidence="1">
    <location>
        <begin position="1"/>
        <end position="19"/>
    </location>
</feature>
<feature type="region of interest" description="Disordered" evidence="1">
    <location>
        <begin position="1"/>
        <end position="22"/>
    </location>
</feature>
<gene>
    <name evidence="2" type="ORF">FKW44_004460</name>
</gene>
<sequence length="176" mass="19736">MVYDTKKNLEGGDSLERKPGSGGHNKILTDEFLMPPYWFPKGLRVGAKEYLEVMRGIAKPWMDAIYPDGNYCWQQDGAPGHKAKSLQQWCQENLADFCSANCWLPPSPDAAPLDYGIWGFVESKACAIPHPSINALKASVEKEWAAMPEEHVRKVCWAFRPRLEAMVAATGDHLEN</sequence>
<dbReference type="EMBL" id="CP045892">
    <property type="protein sequence ID" value="QQP52336.1"/>
    <property type="molecule type" value="Genomic_DNA"/>
</dbReference>
<dbReference type="OrthoDB" id="9981685at2759"/>
<reference evidence="3" key="1">
    <citation type="submission" date="2021-01" db="EMBL/GenBank/DDBJ databases">
        <title>Caligus Genome Assembly.</title>
        <authorList>
            <person name="Gallardo-Escarate C."/>
        </authorList>
    </citation>
    <scope>NUCLEOTIDE SEQUENCE [LARGE SCALE GENOMIC DNA]</scope>
</reference>
<evidence type="ECO:0000256" key="1">
    <source>
        <dbReference type="SAM" id="MobiDB-lite"/>
    </source>
</evidence>
<protein>
    <submittedName>
        <fullName evidence="2">Transposable element</fullName>
    </submittedName>
</protein>
<proteinExistence type="predicted"/>
<evidence type="ECO:0000313" key="2">
    <source>
        <dbReference type="EMBL" id="QQP52336.1"/>
    </source>
</evidence>
<evidence type="ECO:0000313" key="3">
    <source>
        <dbReference type="Proteomes" id="UP000595437"/>
    </source>
</evidence>
<dbReference type="AlphaFoldDB" id="A0A7T8HM64"/>
<dbReference type="Gene3D" id="3.30.420.10">
    <property type="entry name" value="Ribonuclease H-like superfamily/Ribonuclease H"/>
    <property type="match status" value="1"/>
</dbReference>
<dbReference type="InterPro" id="IPR036397">
    <property type="entry name" value="RNaseH_sf"/>
</dbReference>
<dbReference type="Proteomes" id="UP000595437">
    <property type="component" value="Chromosome 3"/>
</dbReference>
<accession>A0A7T8HM64</accession>
<name>A0A7T8HM64_CALRO</name>
<keyword evidence="3" id="KW-1185">Reference proteome</keyword>
<dbReference type="PANTHER" id="PTHR47326:SF1">
    <property type="entry name" value="HTH PSQ-TYPE DOMAIN-CONTAINING PROTEIN"/>
    <property type="match status" value="1"/>
</dbReference>
<dbReference type="PANTHER" id="PTHR47326">
    <property type="entry name" value="TRANSPOSABLE ELEMENT TC3 TRANSPOSASE-LIKE PROTEIN"/>
    <property type="match status" value="1"/>
</dbReference>
<organism evidence="2 3">
    <name type="scientific">Caligus rogercresseyi</name>
    <name type="common">Sea louse</name>
    <dbReference type="NCBI Taxonomy" id="217165"/>
    <lineage>
        <taxon>Eukaryota</taxon>
        <taxon>Metazoa</taxon>
        <taxon>Ecdysozoa</taxon>
        <taxon>Arthropoda</taxon>
        <taxon>Crustacea</taxon>
        <taxon>Multicrustacea</taxon>
        <taxon>Hexanauplia</taxon>
        <taxon>Copepoda</taxon>
        <taxon>Siphonostomatoida</taxon>
        <taxon>Caligidae</taxon>
        <taxon>Caligus</taxon>
    </lineage>
</organism>